<dbReference type="SMART" id="SM00646">
    <property type="entry name" value="Ami_3"/>
    <property type="match status" value="1"/>
</dbReference>
<evidence type="ECO:0000259" key="2">
    <source>
        <dbReference type="SMART" id="SM00646"/>
    </source>
</evidence>
<dbReference type="GO" id="GO:0008745">
    <property type="term" value="F:N-acetylmuramoyl-L-alanine amidase activity"/>
    <property type="evidence" value="ECO:0007669"/>
    <property type="project" value="InterPro"/>
</dbReference>
<keyword evidence="4" id="KW-1185">Reference proteome</keyword>
<dbReference type="SUPFAM" id="SSF47090">
    <property type="entry name" value="PGBD-like"/>
    <property type="match status" value="1"/>
</dbReference>
<dbReference type="PANTHER" id="PTHR30404">
    <property type="entry name" value="N-ACETYLMURAMOYL-L-ALANINE AMIDASE"/>
    <property type="match status" value="1"/>
</dbReference>
<dbReference type="Gene3D" id="1.10.101.10">
    <property type="entry name" value="PGBD-like superfamily/PGBD"/>
    <property type="match status" value="1"/>
</dbReference>
<dbReference type="InterPro" id="IPR050695">
    <property type="entry name" value="N-acetylmuramoyl_amidase_3"/>
</dbReference>
<dbReference type="InterPro" id="IPR002508">
    <property type="entry name" value="MurNAc-LAA_cat"/>
</dbReference>
<comment type="caution">
    <text evidence="3">The sequence shown here is derived from an EMBL/GenBank/DDBJ whole genome shotgun (WGS) entry which is preliminary data.</text>
</comment>
<organism evidence="3 4">
    <name type="scientific">Fonticella tunisiensis</name>
    <dbReference type="NCBI Taxonomy" id="1096341"/>
    <lineage>
        <taxon>Bacteria</taxon>
        <taxon>Bacillati</taxon>
        <taxon>Bacillota</taxon>
        <taxon>Clostridia</taxon>
        <taxon>Eubacteriales</taxon>
        <taxon>Clostridiaceae</taxon>
        <taxon>Fonticella</taxon>
    </lineage>
</organism>
<evidence type="ECO:0000313" key="3">
    <source>
        <dbReference type="EMBL" id="TDT46013.1"/>
    </source>
</evidence>
<dbReference type="InterPro" id="IPR036365">
    <property type="entry name" value="PGBD-like_sf"/>
</dbReference>
<dbReference type="SUPFAM" id="SSF53187">
    <property type="entry name" value="Zn-dependent exopeptidases"/>
    <property type="match status" value="1"/>
</dbReference>
<gene>
    <name evidence="3" type="ORF">EDD71_14116</name>
</gene>
<dbReference type="Pfam" id="PF01471">
    <property type="entry name" value="PG_binding_1"/>
    <property type="match status" value="1"/>
</dbReference>
<keyword evidence="1" id="KW-0378">Hydrolase</keyword>
<evidence type="ECO:0000313" key="4">
    <source>
        <dbReference type="Proteomes" id="UP000295325"/>
    </source>
</evidence>
<dbReference type="Pfam" id="PF01520">
    <property type="entry name" value="Amidase_3"/>
    <property type="match status" value="1"/>
</dbReference>
<name>A0A4V3ERF8_9CLOT</name>
<feature type="domain" description="MurNAc-LAA" evidence="2">
    <location>
        <begin position="64"/>
        <end position="186"/>
    </location>
</feature>
<dbReference type="EMBL" id="SOAZ01000041">
    <property type="protein sequence ID" value="TDT46013.1"/>
    <property type="molecule type" value="Genomic_DNA"/>
</dbReference>
<protein>
    <submittedName>
        <fullName evidence="3">N-acetylmuramoyl-L-alanine amidase</fullName>
    </submittedName>
</protein>
<dbReference type="GO" id="GO:0030288">
    <property type="term" value="C:outer membrane-bounded periplasmic space"/>
    <property type="evidence" value="ECO:0007669"/>
    <property type="project" value="TreeGrafter"/>
</dbReference>
<dbReference type="OrthoDB" id="5344211at2"/>
<accession>A0A4V3ERF8</accession>
<dbReference type="PANTHER" id="PTHR30404:SF0">
    <property type="entry name" value="N-ACETYLMURAMOYL-L-ALANINE AMIDASE AMIC"/>
    <property type="match status" value="1"/>
</dbReference>
<dbReference type="CDD" id="cd02696">
    <property type="entry name" value="MurNAc-LAA"/>
    <property type="match status" value="1"/>
</dbReference>
<dbReference type="InterPro" id="IPR036366">
    <property type="entry name" value="PGBDSf"/>
</dbReference>
<evidence type="ECO:0000256" key="1">
    <source>
        <dbReference type="ARBA" id="ARBA00022801"/>
    </source>
</evidence>
<dbReference type="AlphaFoldDB" id="A0A4V3ERF8"/>
<reference evidence="3 4" key="1">
    <citation type="submission" date="2019-03" db="EMBL/GenBank/DDBJ databases">
        <title>Genomic Encyclopedia of Type Strains, Phase IV (KMG-IV): sequencing the most valuable type-strain genomes for metagenomic binning, comparative biology and taxonomic classification.</title>
        <authorList>
            <person name="Goeker M."/>
        </authorList>
    </citation>
    <scope>NUCLEOTIDE SEQUENCE [LARGE SCALE GENOMIC DNA]</scope>
    <source>
        <strain evidence="3 4">DSM 24455</strain>
    </source>
</reference>
<dbReference type="Proteomes" id="UP000295325">
    <property type="component" value="Unassembled WGS sequence"/>
</dbReference>
<dbReference type="GO" id="GO:0009253">
    <property type="term" value="P:peptidoglycan catabolic process"/>
    <property type="evidence" value="ECO:0007669"/>
    <property type="project" value="InterPro"/>
</dbReference>
<proteinExistence type="predicted"/>
<sequence length="329" mass="36087">MIKVCIDPGHGGSDRANRGSNGYVEADGVLAISKYLKEELESTGKFQVILTRDRDKTLTLTERGRIAARNKVDLFISQHTNAGPKGAGGTEVYYSVDIPGDRELAAKLSAEVASVLGIKDRGIKTRESTITRGEDYYTVIDAAQDGGVPHVLLIESAFHSNPDEERLLMKDENLRKIAQAQAKVISGFFGVDYNRRGSGEDSKKKEEPRPVKAPGKSNVMVLQLLVNSLGIRDMDGRKLIVDGMIGPRTRYAVQRLPVTSINSRNRQTTLYIQNRLNQLGFKDNAGRALVVDGVFGPKTEQAVKKFQSANGLVADGIVGPKTWMKFLEQ</sequence>
<dbReference type="RefSeq" id="WP_133629433.1">
    <property type="nucleotide sequence ID" value="NZ_SOAZ01000041.1"/>
</dbReference>
<dbReference type="Gene3D" id="3.40.630.40">
    <property type="entry name" value="Zn-dependent exopeptidases"/>
    <property type="match status" value="1"/>
</dbReference>
<dbReference type="InterPro" id="IPR002477">
    <property type="entry name" value="Peptidoglycan-bd-like"/>
</dbReference>